<protein>
    <submittedName>
        <fullName evidence="1">Diadenosine tetraphosphate hydrolase</fullName>
    </submittedName>
</protein>
<proteinExistence type="predicted"/>
<sequence length="157" mass="17925">MSDWRADRIGSALRGENPTVLARLATGFAVIGDNQHLPGYCVLLTDNPAEDRLADLPRERRLAFLADVDLLGEAVHRVCQRRDPQFRRVNYAVLGNFDTYLHAHIHARYDWEPAEFIIGPETSYPRSYRENAPLGPEHDELREALVAELADLRTRYS</sequence>
<keyword evidence="2" id="KW-1185">Reference proteome</keyword>
<gene>
    <name evidence="1" type="ORF">ACFFGN_07345</name>
</gene>
<comment type="caution">
    <text evidence="1">The sequence shown here is derived from an EMBL/GenBank/DDBJ whole genome shotgun (WGS) entry which is preliminary data.</text>
</comment>
<dbReference type="Proteomes" id="UP001589890">
    <property type="component" value="Unassembled WGS sequence"/>
</dbReference>
<evidence type="ECO:0000313" key="2">
    <source>
        <dbReference type="Proteomes" id="UP001589890"/>
    </source>
</evidence>
<dbReference type="GO" id="GO:0016787">
    <property type="term" value="F:hydrolase activity"/>
    <property type="evidence" value="ECO:0007669"/>
    <property type="project" value="UniProtKB-KW"/>
</dbReference>
<dbReference type="EMBL" id="JBHLTC010000008">
    <property type="protein sequence ID" value="MFC0623870.1"/>
    <property type="molecule type" value="Genomic_DNA"/>
</dbReference>
<dbReference type="SUPFAM" id="SSF54197">
    <property type="entry name" value="HIT-like"/>
    <property type="match status" value="1"/>
</dbReference>
<dbReference type="RefSeq" id="WP_380044576.1">
    <property type="nucleotide sequence ID" value="NZ_JBHLTC010000008.1"/>
</dbReference>
<dbReference type="InterPro" id="IPR036265">
    <property type="entry name" value="HIT-like_sf"/>
</dbReference>
<accession>A0ABV6QGV6</accession>
<organism evidence="1 2">
    <name type="scientific">Kribbella deserti</name>
    <dbReference type="NCBI Taxonomy" id="1926257"/>
    <lineage>
        <taxon>Bacteria</taxon>
        <taxon>Bacillati</taxon>
        <taxon>Actinomycetota</taxon>
        <taxon>Actinomycetes</taxon>
        <taxon>Propionibacteriales</taxon>
        <taxon>Kribbellaceae</taxon>
        <taxon>Kribbella</taxon>
    </lineage>
</organism>
<keyword evidence="1" id="KW-0378">Hydrolase</keyword>
<dbReference type="Gene3D" id="3.30.428.10">
    <property type="entry name" value="HIT-like"/>
    <property type="match status" value="1"/>
</dbReference>
<reference evidence="1 2" key="1">
    <citation type="submission" date="2024-09" db="EMBL/GenBank/DDBJ databases">
        <authorList>
            <person name="Sun Q."/>
            <person name="Mori K."/>
        </authorList>
    </citation>
    <scope>NUCLEOTIDE SEQUENCE [LARGE SCALE GENOMIC DNA]</scope>
    <source>
        <strain evidence="1 2">CGMCC 1.15906</strain>
    </source>
</reference>
<name>A0ABV6QGV6_9ACTN</name>
<evidence type="ECO:0000313" key="1">
    <source>
        <dbReference type="EMBL" id="MFC0623870.1"/>
    </source>
</evidence>